<dbReference type="Pfam" id="PF13473">
    <property type="entry name" value="Cupredoxin_1"/>
    <property type="match status" value="1"/>
</dbReference>
<organism evidence="2 3">
    <name type="scientific">Gaiella occulta</name>
    <dbReference type="NCBI Taxonomy" id="1002870"/>
    <lineage>
        <taxon>Bacteria</taxon>
        <taxon>Bacillati</taxon>
        <taxon>Actinomycetota</taxon>
        <taxon>Thermoleophilia</taxon>
        <taxon>Gaiellales</taxon>
        <taxon>Gaiellaceae</taxon>
        <taxon>Gaiella</taxon>
    </lineage>
</organism>
<reference evidence="3" key="2">
    <citation type="journal article" date="2019" name="MicrobiologyOpen">
        <title>High-quality draft genome sequence of Gaiella occulta isolated from a 150 meter deep mineral water borehole and comparison with the genome sequences of other deep-branching lineages of the phylum Actinobacteria.</title>
        <authorList>
            <person name="Severino R."/>
            <person name="Froufe H.J.C."/>
            <person name="Barroso C."/>
            <person name="Albuquerque L."/>
            <person name="Lobo-da-Cunha A."/>
            <person name="da Costa M.S."/>
            <person name="Egas C."/>
        </authorList>
    </citation>
    <scope>NUCLEOTIDE SEQUENCE [LARGE SCALE GENOMIC DNA]</scope>
    <source>
        <strain evidence="3">F2-233</strain>
    </source>
</reference>
<dbReference type="OrthoDB" id="5502616at2"/>
<dbReference type="RefSeq" id="WP_114796978.1">
    <property type="nucleotide sequence ID" value="NZ_QQZY01000007.1"/>
</dbReference>
<sequence length="109" mass="11974">MLLPAIRRSRRPLRSRLASEGGAGLVRVCGGYSPDVVYARAGDPIRITFLREETASCSERVVFPAFGKSAMLPYGTSVVVELPPSPPGTYEFTCAMNMLRGRLVVEERR</sequence>
<protein>
    <submittedName>
        <fullName evidence="2">Cupredoxin-like domain</fullName>
    </submittedName>
</protein>
<dbReference type="EMBL" id="QQZY01000007">
    <property type="protein sequence ID" value="RDI73655.1"/>
    <property type="molecule type" value="Genomic_DNA"/>
</dbReference>
<name>A0A7M2YUH7_9ACTN</name>
<gene>
    <name evidence="2" type="ORF">Gocc_2568</name>
</gene>
<accession>A0A7M2YUH7</accession>
<dbReference type="AlphaFoldDB" id="A0A7M2YUH7"/>
<dbReference type="SUPFAM" id="SSF49503">
    <property type="entry name" value="Cupredoxins"/>
    <property type="match status" value="1"/>
</dbReference>
<dbReference type="InterPro" id="IPR028096">
    <property type="entry name" value="EfeO_Cupredoxin"/>
</dbReference>
<dbReference type="Proteomes" id="UP000254134">
    <property type="component" value="Unassembled WGS sequence"/>
</dbReference>
<evidence type="ECO:0000313" key="3">
    <source>
        <dbReference type="Proteomes" id="UP000254134"/>
    </source>
</evidence>
<proteinExistence type="predicted"/>
<evidence type="ECO:0000259" key="1">
    <source>
        <dbReference type="Pfam" id="PF13473"/>
    </source>
</evidence>
<dbReference type="InterPro" id="IPR008972">
    <property type="entry name" value="Cupredoxin"/>
</dbReference>
<comment type="caution">
    <text evidence="2">The sequence shown here is derived from an EMBL/GenBank/DDBJ whole genome shotgun (WGS) entry which is preliminary data.</text>
</comment>
<feature type="domain" description="EfeO-type cupredoxin-like" evidence="1">
    <location>
        <begin position="30"/>
        <end position="105"/>
    </location>
</feature>
<evidence type="ECO:0000313" key="2">
    <source>
        <dbReference type="EMBL" id="RDI73655.1"/>
    </source>
</evidence>
<keyword evidence="3" id="KW-1185">Reference proteome</keyword>
<reference evidence="2 3" key="1">
    <citation type="submission" date="2018-07" db="EMBL/GenBank/DDBJ databases">
        <title>High-quality-draft genome sequence of Gaiella occulta.</title>
        <authorList>
            <person name="Severino R."/>
            <person name="Froufe H.J.C."/>
            <person name="Rainey F.A."/>
            <person name="Barroso C."/>
            <person name="Albuquerque L."/>
            <person name="Lobo-Da-Cunha A."/>
            <person name="Da Costa M.S."/>
            <person name="Egas C."/>
        </authorList>
    </citation>
    <scope>NUCLEOTIDE SEQUENCE [LARGE SCALE GENOMIC DNA]</scope>
    <source>
        <strain evidence="2 3">F2-233</strain>
    </source>
</reference>
<dbReference type="Gene3D" id="2.60.40.420">
    <property type="entry name" value="Cupredoxins - blue copper proteins"/>
    <property type="match status" value="1"/>
</dbReference>